<feature type="region of interest" description="Disordered" evidence="5">
    <location>
        <begin position="116"/>
        <end position="148"/>
    </location>
</feature>
<keyword evidence="4" id="KW-0572">Peptidoglycan-anchor</keyword>
<proteinExistence type="predicted"/>
<feature type="domain" description="Gram-positive cocci surface proteins LPxTG" evidence="8">
    <location>
        <begin position="386"/>
        <end position="417"/>
    </location>
</feature>
<keyword evidence="6" id="KW-0472">Membrane</keyword>
<keyword evidence="2" id="KW-0964">Secreted</keyword>
<evidence type="ECO:0000256" key="6">
    <source>
        <dbReference type="SAM" id="Phobius"/>
    </source>
</evidence>
<dbReference type="PATRIC" id="fig|1291052.5.peg.1311"/>
<keyword evidence="6" id="KW-1133">Transmembrane helix</keyword>
<organism evidence="10 11">
    <name type="scientific">Lacticaseibacillus sharpeae JCM 1186 = DSM 20505</name>
    <dbReference type="NCBI Taxonomy" id="1291052"/>
    <lineage>
        <taxon>Bacteria</taxon>
        <taxon>Bacillati</taxon>
        <taxon>Bacillota</taxon>
        <taxon>Bacilli</taxon>
        <taxon>Lactobacillales</taxon>
        <taxon>Lactobacillaceae</taxon>
        <taxon>Lacticaseibacillus</taxon>
    </lineage>
</organism>
<feature type="transmembrane region" description="Helical" evidence="6">
    <location>
        <begin position="391"/>
        <end position="412"/>
    </location>
</feature>
<keyword evidence="3 7" id="KW-0732">Signal</keyword>
<protein>
    <recommendedName>
        <fullName evidence="12">Gram-positive cocci surface proteins LPxTG domain-containing protein</fullName>
    </recommendedName>
</protein>
<evidence type="ECO:0000313" key="10">
    <source>
        <dbReference type="EMBL" id="KRM55400.1"/>
    </source>
</evidence>
<evidence type="ECO:0000256" key="2">
    <source>
        <dbReference type="ARBA" id="ARBA00022525"/>
    </source>
</evidence>
<keyword evidence="11" id="KW-1185">Reference proteome</keyword>
<evidence type="ECO:0000256" key="5">
    <source>
        <dbReference type="SAM" id="MobiDB-lite"/>
    </source>
</evidence>
<evidence type="ECO:0000313" key="11">
    <source>
        <dbReference type="Proteomes" id="UP000051679"/>
    </source>
</evidence>
<reference evidence="10 11" key="1">
    <citation type="journal article" date="2015" name="Genome Announc.">
        <title>Expanding the biotechnology potential of lactobacilli through comparative genomics of 213 strains and associated genera.</title>
        <authorList>
            <person name="Sun Z."/>
            <person name="Harris H.M."/>
            <person name="McCann A."/>
            <person name="Guo C."/>
            <person name="Argimon S."/>
            <person name="Zhang W."/>
            <person name="Yang X."/>
            <person name="Jeffery I.B."/>
            <person name="Cooney J.C."/>
            <person name="Kagawa T.F."/>
            <person name="Liu W."/>
            <person name="Song Y."/>
            <person name="Salvetti E."/>
            <person name="Wrobel A."/>
            <person name="Rasinkangas P."/>
            <person name="Parkhill J."/>
            <person name="Rea M.C."/>
            <person name="O'Sullivan O."/>
            <person name="Ritari J."/>
            <person name="Douillard F.P."/>
            <person name="Paul Ross R."/>
            <person name="Yang R."/>
            <person name="Briner A.E."/>
            <person name="Felis G.E."/>
            <person name="de Vos W.M."/>
            <person name="Barrangou R."/>
            <person name="Klaenhammer T.R."/>
            <person name="Caufield P.W."/>
            <person name="Cui Y."/>
            <person name="Zhang H."/>
            <person name="O'Toole P.W."/>
        </authorList>
    </citation>
    <scope>NUCLEOTIDE SEQUENCE [LARGE SCALE GENOMIC DNA]</scope>
    <source>
        <strain evidence="10 11">DSM 20505</strain>
    </source>
</reference>
<dbReference type="STRING" id="1291052.FC18_GL001294"/>
<dbReference type="Pfam" id="PF16555">
    <property type="entry name" value="GramPos_pilinD1"/>
    <property type="match status" value="1"/>
</dbReference>
<comment type="caution">
    <text evidence="10">The sequence shown here is derived from an EMBL/GenBank/DDBJ whole genome shotgun (WGS) entry which is preliminary data.</text>
</comment>
<gene>
    <name evidence="10" type="ORF">FC18_GL001294</name>
</gene>
<accession>A0A0R1ZKB4</accession>
<dbReference type="Proteomes" id="UP000051679">
    <property type="component" value="Unassembled WGS sequence"/>
</dbReference>
<feature type="signal peptide" evidence="7">
    <location>
        <begin position="1"/>
        <end position="33"/>
    </location>
</feature>
<evidence type="ECO:0000256" key="3">
    <source>
        <dbReference type="ARBA" id="ARBA00022729"/>
    </source>
</evidence>
<evidence type="ECO:0000256" key="4">
    <source>
        <dbReference type="ARBA" id="ARBA00023088"/>
    </source>
</evidence>
<feature type="domain" description="Gram-positive pilin subunit D1 N-terminal" evidence="9">
    <location>
        <begin position="39"/>
        <end position="211"/>
    </location>
</feature>
<evidence type="ECO:0000259" key="8">
    <source>
        <dbReference type="Pfam" id="PF00746"/>
    </source>
</evidence>
<evidence type="ECO:0000256" key="1">
    <source>
        <dbReference type="ARBA" id="ARBA00022512"/>
    </source>
</evidence>
<dbReference type="NCBIfam" id="TIGR01167">
    <property type="entry name" value="LPXTG_anchor"/>
    <property type="match status" value="1"/>
</dbReference>
<dbReference type="InterPro" id="IPR019931">
    <property type="entry name" value="LPXTG_anchor"/>
</dbReference>
<name>A0A0R1ZKB4_9LACO</name>
<dbReference type="InterPro" id="IPR032364">
    <property type="entry name" value="GramPos_pilinD1_N"/>
</dbReference>
<dbReference type="Gene3D" id="2.60.40.10">
    <property type="entry name" value="Immunoglobulins"/>
    <property type="match status" value="2"/>
</dbReference>
<sequence length="419" mass="44450">MKQNNFLKKALTLVGAAVIAGAVGLGASNHSQADAASAQTEVHLVKYAISGDATPKQADGYAEDADLANKDVVAGAEFSVYDVTDKYWENYDAKLKGKSANEVSTLLNATIPDKDGNPTRNAFFDTPADGETESAFNPDNAFKSGTTDENGKIDFTLDNYNDAGQYKVYLFREESVPAGYAKSADFVLSLPAKGTDDNKSPLTEAWVYPKDQVTGNYQLKFTKVDANNSDVAHNMLSGAIFYITKSETKTVDGEEKTVTKYAQVNGITGQDEAGKDNTLKGFEADQAVVKWVDKDKATKFESGDNGEFGFAAATESVKNGDTYGLSETGKYAIEEETAPKGYNKDAAIKGNEKDDLSVKTETVTTNDETATAPAGYTVTDTPEGILPHTGGAGIIAIVAAGLAITVIGVAAYSKRRANA</sequence>
<evidence type="ECO:0000259" key="9">
    <source>
        <dbReference type="Pfam" id="PF16555"/>
    </source>
</evidence>
<dbReference type="InterPro" id="IPR013783">
    <property type="entry name" value="Ig-like_fold"/>
</dbReference>
<dbReference type="AlphaFoldDB" id="A0A0R1ZKB4"/>
<dbReference type="Pfam" id="PF00746">
    <property type="entry name" value="Gram_pos_anchor"/>
    <property type="match status" value="1"/>
</dbReference>
<feature type="chain" id="PRO_5038397025" description="Gram-positive cocci surface proteins LPxTG domain-containing protein" evidence="7">
    <location>
        <begin position="34"/>
        <end position="419"/>
    </location>
</feature>
<evidence type="ECO:0008006" key="12">
    <source>
        <dbReference type="Google" id="ProtNLM"/>
    </source>
</evidence>
<dbReference type="RefSeq" id="WP_056975680.1">
    <property type="nucleotide sequence ID" value="NZ_AYYO01000022.1"/>
</dbReference>
<keyword evidence="1" id="KW-0134">Cell wall</keyword>
<evidence type="ECO:0000256" key="7">
    <source>
        <dbReference type="SAM" id="SignalP"/>
    </source>
</evidence>
<keyword evidence="6" id="KW-0812">Transmembrane</keyword>
<dbReference type="EMBL" id="AYYO01000022">
    <property type="protein sequence ID" value="KRM55400.1"/>
    <property type="molecule type" value="Genomic_DNA"/>
</dbReference>